<dbReference type="EMBL" id="BJLF01000001">
    <property type="protein sequence ID" value="GEA49200.1"/>
    <property type="molecule type" value="Genomic_DNA"/>
</dbReference>
<dbReference type="NCBIfam" id="TIGR00666">
    <property type="entry name" value="PBP4"/>
    <property type="match status" value="1"/>
</dbReference>
<keyword evidence="4" id="KW-0645">Protease</keyword>
<keyword evidence="2" id="KW-0378">Hydrolase</keyword>
<name>A0A4Y3HQY5_9VIBR</name>
<dbReference type="GO" id="GO:0006508">
    <property type="term" value="P:proteolysis"/>
    <property type="evidence" value="ECO:0007669"/>
    <property type="project" value="InterPro"/>
</dbReference>
<dbReference type="GO" id="GO:0004185">
    <property type="term" value="F:serine-type carboxypeptidase activity"/>
    <property type="evidence" value="ECO:0007669"/>
    <property type="project" value="InterPro"/>
</dbReference>
<dbReference type="SUPFAM" id="SSF56601">
    <property type="entry name" value="beta-lactamase/transpeptidase-like"/>
    <property type="match status" value="1"/>
</dbReference>
<evidence type="ECO:0000256" key="3">
    <source>
        <dbReference type="SAM" id="SignalP"/>
    </source>
</evidence>
<comment type="similarity">
    <text evidence="1">Belongs to the peptidase S13 family.</text>
</comment>
<proteinExistence type="inferred from homology"/>
<keyword evidence="3" id="KW-0732">Signal</keyword>
<feature type="signal peptide" evidence="3">
    <location>
        <begin position="1"/>
        <end position="17"/>
    </location>
</feature>
<dbReference type="Proteomes" id="UP000318717">
    <property type="component" value="Unassembled WGS sequence"/>
</dbReference>
<keyword evidence="5" id="KW-1185">Reference proteome</keyword>
<dbReference type="GO" id="GO:0000270">
    <property type="term" value="P:peptidoglycan metabolic process"/>
    <property type="evidence" value="ECO:0007669"/>
    <property type="project" value="TreeGrafter"/>
</dbReference>
<gene>
    <name evidence="4" type="primary">dacB</name>
    <name evidence="4" type="ORF">VIN01S_00040</name>
</gene>
<keyword evidence="4" id="KW-0121">Carboxypeptidase</keyword>
<dbReference type="Pfam" id="PF02113">
    <property type="entry name" value="Peptidase_S13"/>
    <property type="match status" value="1"/>
</dbReference>
<dbReference type="PANTHER" id="PTHR30023">
    <property type="entry name" value="D-ALANYL-D-ALANINE CARBOXYPEPTIDASE"/>
    <property type="match status" value="1"/>
</dbReference>
<evidence type="ECO:0000313" key="4">
    <source>
        <dbReference type="EMBL" id="GEA49200.1"/>
    </source>
</evidence>
<protein>
    <submittedName>
        <fullName evidence="4">Serine-type D-Ala-D-Ala carboxypeptidase</fullName>
    </submittedName>
</protein>
<dbReference type="InterPro" id="IPR012338">
    <property type="entry name" value="Beta-lactam/transpept-like"/>
</dbReference>
<dbReference type="InterPro" id="IPR000667">
    <property type="entry name" value="Peptidase_S13"/>
</dbReference>
<dbReference type="PANTHER" id="PTHR30023:SF0">
    <property type="entry name" value="PENICILLIN-SENSITIVE CARBOXYPEPTIDASE A"/>
    <property type="match status" value="1"/>
</dbReference>
<dbReference type="AlphaFoldDB" id="A0A4Y3HQY5"/>
<reference evidence="4 5" key="1">
    <citation type="submission" date="2019-06" db="EMBL/GenBank/DDBJ databases">
        <title>Whole genome shotgun sequence of Vibrio inusitatus NBRC 102082.</title>
        <authorList>
            <person name="Hosoyama A."/>
            <person name="Uohara A."/>
            <person name="Ohji S."/>
            <person name="Ichikawa N."/>
        </authorList>
    </citation>
    <scope>NUCLEOTIDE SEQUENCE [LARGE SCALE GENOMIC DNA]</scope>
    <source>
        <strain evidence="4 5">NBRC 102082</strain>
    </source>
</reference>
<comment type="caution">
    <text evidence="4">The sequence shown here is derived from an EMBL/GenBank/DDBJ whole genome shotgun (WGS) entry which is preliminary data.</text>
</comment>
<dbReference type="NCBIfam" id="NF008322">
    <property type="entry name" value="PRK11113.1"/>
    <property type="match status" value="1"/>
</dbReference>
<organism evidence="4 5">
    <name type="scientific">Vibrio inusitatus NBRC 102082</name>
    <dbReference type="NCBI Taxonomy" id="1219070"/>
    <lineage>
        <taxon>Bacteria</taxon>
        <taxon>Pseudomonadati</taxon>
        <taxon>Pseudomonadota</taxon>
        <taxon>Gammaproteobacteria</taxon>
        <taxon>Vibrionales</taxon>
        <taxon>Vibrionaceae</taxon>
        <taxon>Vibrio</taxon>
    </lineage>
</organism>
<evidence type="ECO:0000313" key="5">
    <source>
        <dbReference type="Proteomes" id="UP000318717"/>
    </source>
</evidence>
<evidence type="ECO:0000256" key="1">
    <source>
        <dbReference type="ARBA" id="ARBA00006096"/>
    </source>
</evidence>
<dbReference type="PRINTS" id="PR00922">
    <property type="entry name" value="DADACBPTASE3"/>
</dbReference>
<accession>A0A4Y3HQY5</accession>
<dbReference type="Gene3D" id="3.50.80.20">
    <property type="entry name" value="D-Ala-D-Ala carboxypeptidase C, peptidase S13"/>
    <property type="match status" value="1"/>
</dbReference>
<dbReference type="Gene3D" id="3.40.710.10">
    <property type="entry name" value="DD-peptidase/beta-lactamase superfamily"/>
    <property type="match status" value="1"/>
</dbReference>
<dbReference type="OrthoDB" id="9802627at2"/>
<feature type="chain" id="PRO_5021443612" evidence="3">
    <location>
        <begin position="18"/>
        <end position="456"/>
    </location>
</feature>
<evidence type="ECO:0000256" key="2">
    <source>
        <dbReference type="ARBA" id="ARBA00022801"/>
    </source>
</evidence>
<sequence>MRTLTFLLTCVSTAAMASISTPYEVLPPGQLSSVIVTKGAAVESSVNAEQLLPPASTLKLVTALAAKLHWKEGYQFSTELVKQGNDYTLRFSGDPSLSRQDLETLLKNLKGKTISGNLYLDGSIFSGYDRGVGWPWDVLGVCYAAPASALSLEGNCVQASLKTLDNGATSAFVPKHQPIKVITNVKAVSQEEKNNSYCDLNLTTAPSNSYTLSGCLVNRDKPLPLKFAVQSPSLFVKKTISNLLQQHNITLNGKVKLGKATHNAVLVAEHKSAPLDEMLEFMLHKSNNLYADNITKQLGADFYGAQGSFNSGTSAIREILLQQTGIDLANAVLEDGSGLSRNNRVSPQVMMQIMQYIKNNDDKVHLIALLPTSGLDGTLKYRPSMRNTPIKGNIKGKSGSLFGSHNMVGYSYDEQGNIKYTFVQFVSNYHPEPRIKGVEPAITQFEKAFYGSLVTQ</sequence>
<dbReference type="RefSeq" id="WP_141343581.1">
    <property type="nucleotide sequence ID" value="NZ_BJLF01000001.1"/>
</dbReference>